<comment type="caution">
    <text evidence="1">The sequence shown here is derived from an EMBL/GenBank/DDBJ whole genome shotgun (WGS) entry which is preliminary data.</text>
</comment>
<proteinExistence type="predicted"/>
<keyword evidence="2" id="KW-1185">Reference proteome</keyword>
<reference evidence="1" key="1">
    <citation type="submission" date="2023-03" db="EMBL/GenBank/DDBJ databases">
        <title>Massive genome expansion in bonnet fungi (Mycena s.s.) driven by repeated elements and novel gene families across ecological guilds.</title>
        <authorList>
            <consortium name="Lawrence Berkeley National Laboratory"/>
            <person name="Harder C.B."/>
            <person name="Miyauchi S."/>
            <person name="Viragh M."/>
            <person name="Kuo A."/>
            <person name="Thoen E."/>
            <person name="Andreopoulos B."/>
            <person name="Lu D."/>
            <person name="Skrede I."/>
            <person name="Drula E."/>
            <person name="Henrissat B."/>
            <person name="Morin E."/>
            <person name="Kohler A."/>
            <person name="Barry K."/>
            <person name="LaButti K."/>
            <person name="Morin E."/>
            <person name="Salamov A."/>
            <person name="Lipzen A."/>
            <person name="Mereny Z."/>
            <person name="Hegedus B."/>
            <person name="Baldrian P."/>
            <person name="Stursova M."/>
            <person name="Weitz H."/>
            <person name="Taylor A."/>
            <person name="Grigoriev I.V."/>
            <person name="Nagy L.G."/>
            <person name="Martin F."/>
            <person name="Kauserud H."/>
        </authorList>
    </citation>
    <scope>NUCLEOTIDE SEQUENCE</scope>
    <source>
        <strain evidence="1">9284</strain>
    </source>
</reference>
<dbReference type="Proteomes" id="UP001221142">
    <property type="component" value="Unassembled WGS sequence"/>
</dbReference>
<accession>A0AAD7CN11</accession>
<gene>
    <name evidence="1" type="ORF">FB45DRAFT_1050852</name>
</gene>
<evidence type="ECO:0000313" key="2">
    <source>
        <dbReference type="Proteomes" id="UP001221142"/>
    </source>
</evidence>
<dbReference type="AlphaFoldDB" id="A0AAD7CN11"/>
<evidence type="ECO:0000313" key="1">
    <source>
        <dbReference type="EMBL" id="KAJ7651022.1"/>
    </source>
</evidence>
<organism evidence="1 2">
    <name type="scientific">Roridomyces roridus</name>
    <dbReference type="NCBI Taxonomy" id="1738132"/>
    <lineage>
        <taxon>Eukaryota</taxon>
        <taxon>Fungi</taxon>
        <taxon>Dikarya</taxon>
        <taxon>Basidiomycota</taxon>
        <taxon>Agaricomycotina</taxon>
        <taxon>Agaricomycetes</taxon>
        <taxon>Agaricomycetidae</taxon>
        <taxon>Agaricales</taxon>
        <taxon>Marasmiineae</taxon>
        <taxon>Mycenaceae</taxon>
        <taxon>Roridomyces</taxon>
    </lineage>
</organism>
<dbReference type="EMBL" id="JARKIF010000001">
    <property type="protein sequence ID" value="KAJ7651022.1"/>
    <property type="molecule type" value="Genomic_DNA"/>
</dbReference>
<name>A0AAD7CN11_9AGAR</name>
<protein>
    <submittedName>
        <fullName evidence="1">Uncharacterized protein</fullName>
    </submittedName>
</protein>
<sequence>MASDSLAVARARVAELDKEIQHLKLSMHALCLERDQLQRTLADYKYPLLTLPTEITSKDRTPPKEATFAYLRDPGRINYTQSGSFSCHDTTTIYDTPHIRALTARATMNGHLPPLSVGSGSPRVPSDCSGLLHLCHSRSEVLLLPRSATRRGVSLAIRLRNTPGKMKTMLCSAGTVFAPSYGAYIHLHSPATSISISIPGCHPDPMPGAHAGICPTPARRRACTQLTRGPSFLSTNGAVTLHAIATLPPSTPPDT</sequence>